<name>A0A3A2ZH71_9EURO</name>
<evidence type="ECO:0000313" key="2">
    <source>
        <dbReference type="EMBL" id="RJE22548.1"/>
    </source>
</evidence>
<keyword evidence="3" id="KW-1185">Reference proteome</keyword>
<dbReference type="CDD" id="cd03443">
    <property type="entry name" value="PaaI_thioesterase"/>
    <property type="match status" value="1"/>
</dbReference>
<dbReference type="InterPro" id="IPR006683">
    <property type="entry name" value="Thioestr_dom"/>
</dbReference>
<dbReference type="InterPro" id="IPR029069">
    <property type="entry name" value="HotDog_dom_sf"/>
</dbReference>
<evidence type="ECO:0000313" key="3">
    <source>
        <dbReference type="Proteomes" id="UP000266188"/>
    </source>
</evidence>
<dbReference type="Pfam" id="PF03061">
    <property type="entry name" value="4HBT"/>
    <property type="match status" value="1"/>
</dbReference>
<dbReference type="PANTHER" id="PTHR47260">
    <property type="entry name" value="UPF0644 PROTEIN PB2B4.06"/>
    <property type="match status" value="1"/>
</dbReference>
<gene>
    <name evidence="2" type="ORF">PHISCL_05124</name>
</gene>
<dbReference type="SUPFAM" id="SSF54637">
    <property type="entry name" value="Thioesterase/thiol ester dehydrase-isomerase"/>
    <property type="match status" value="1"/>
</dbReference>
<dbReference type="Proteomes" id="UP000266188">
    <property type="component" value="Unassembled WGS sequence"/>
</dbReference>
<protein>
    <submittedName>
        <fullName evidence="2">Thioesterase superfamily</fullName>
    </submittedName>
</protein>
<dbReference type="EMBL" id="MVGC01000163">
    <property type="protein sequence ID" value="RJE22548.1"/>
    <property type="molecule type" value="Genomic_DNA"/>
</dbReference>
<dbReference type="OrthoDB" id="506431at2759"/>
<dbReference type="Gene3D" id="3.10.129.10">
    <property type="entry name" value="Hotdog Thioesterase"/>
    <property type="match status" value="1"/>
</dbReference>
<dbReference type="PANTHER" id="PTHR47260:SF3">
    <property type="entry name" value="THIOESTERASE FAMILY PROTEIN (AFU_ORTHOLOGUE AFUA_7G03960)"/>
    <property type="match status" value="1"/>
</dbReference>
<dbReference type="InterPro" id="IPR052061">
    <property type="entry name" value="PTE-AB_protein"/>
</dbReference>
<reference evidence="3" key="1">
    <citation type="submission" date="2017-02" db="EMBL/GenBank/DDBJ databases">
        <authorList>
            <person name="Tafer H."/>
            <person name="Lopandic K."/>
        </authorList>
    </citation>
    <scope>NUCLEOTIDE SEQUENCE [LARGE SCALE GENOMIC DNA]</scope>
    <source>
        <strain evidence="3">CBS 366.77</strain>
    </source>
</reference>
<accession>A0A3A2ZH71</accession>
<comment type="caution">
    <text evidence="2">The sequence shown here is derived from an EMBL/GenBank/DDBJ whole genome shotgun (WGS) entry which is preliminary data.</text>
</comment>
<organism evidence="2 3">
    <name type="scientific">Aspergillus sclerotialis</name>
    <dbReference type="NCBI Taxonomy" id="2070753"/>
    <lineage>
        <taxon>Eukaryota</taxon>
        <taxon>Fungi</taxon>
        <taxon>Dikarya</taxon>
        <taxon>Ascomycota</taxon>
        <taxon>Pezizomycotina</taxon>
        <taxon>Eurotiomycetes</taxon>
        <taxon>Eurotiomycetidae</taxon>
        <taxon>Eurotiales</taxon>
        <taxon>Aspergillaceae</taxon>
        <taxon>Aspergillus</taxon>
        <taxon>Aspergillus subgen. Polypaecilum</taxon>
    </lineage>
</organism>
<feature type="domain" description="Thioesterase" evidence="1">
    <location>
        <begin position="120"/>
        <end position="201"/>
    </location>
</feature>
<evidence type="ECO:0000259" key="1">
    <source>
        <dbReference type="Pfam" id="PF03061"/>
    </source>
</evidence>
<proteinExistence type="predicted"/>
<dbReference type="AlphaFoldDB" id="A0A3A2ZH71"/>
<sequence length="219" mass="24687">MDRQDKQPNFIDLATKAPVDKESIQFFSNQPRMRPYLSESSPYQPIDFLSRRVEHNDTSNTFFNQAMNSPTTIPRLTALLHKDIVSMKPVPESRKGEDPVEPDIVIFVEIGSGLNGFRDTVHGGAISSLLDETLSYCVEGLRCCVGSDQQGEPPRLYTAKLNISFRAPVYSPGVFMVTAWLKERQGRKWFLDSRMTGDNGQVYAEAKGLWISEKPRAVI</sequence>